<gene>
    <name evidence="6" type="ORF">HY57_12920</name>
</gene>
<dbReference type="InterPro" id="IPR014757">
    <property type="entry name" value="Tscrpt_reg_IclR_C"/>
</dbReference>
<dbReference type="PANTHER" id="PTHR30136:SF7">
    <property type="entry name" value="HTH-TYPE TRANSCRIPTIONAL REGULATOR KDGR-RELATED"/>
    <property type="match status" value="1"/>
</dbReference>
<dbReference type="InterPro" id="IPR036390">
    <property type="entry name" value="WH_DNA-bd_sf"/>
</dbReference>
<dbReference type="InterPro" id="IPR005471">
    <property type="entry name" value="Tscrpt_reg_IclR_N"/>
</dbReference>
<dbReference type="RefSeq" id="WP_019467196.1">
    <property type="nucleotide sequence ID" value="NZ_ALOY01000182.1"/>
</dbReference>
<evidence type="ECO:0000256" key="2">
    <source>
        <dbReference type="ARBA" id="ARBA00023125"/>
    </source>
</evidence>
<evidence type="ECO:0000256" key="3">
    <source>
        <dbReference type="ARBA" id="ARBA00023163"/>
    </source>
</evidence>
<keyword evidence="1" id="KW-0805">Transcription regulation</keyword>
<feature type="domain" description="HTH iclR-type" evidence="4">
    <location>
        <begin position="10"/>
        <end position="72"/>
    </location>
</feature>
<evidence type="ECO:0000313" key="6">
    <source>
        <dbReference type="EMBL" id="AIF48099.1"/>
    </source>
</evidence>
<dbReference type="EMBL" id="CP008884">
    <property type="protein sequence ID" value="AIF48099.1"/>
    <property type="molecule type" value="Genomic_DNA"/>
</dbReference>
<sequence>MAAESPKYRAPALDKGLDILELLARAVAPLTIAEISEGVGRSRGEIFRMLQVLEERDYISRPDGEGRYSLTPRLFRLGMEQPPVKNLVETALPVMHRLADDIDQSCHLVVPSQEQIVVIARVDPPGEIGLVVRVGHRRPMSHSASGHVLLAWQDDATRERWFGMMIEHEPQLRRPTLDKAISGIRAAGVATIPSQVVDGVTDISAPVMQHGHAICAMTIPFIERRGSTMNMATTTRLLIEAANEVTEALAHRPTASLGN</sequence>
<dbReference type="PROSITE" id="PS51077">
    <property type="entry name" value="HTH_ICLR"/>
    <property type="match status" value="1"/>
</dbReference>
<dbReference type="SMART" id="SM00346">
    <property type="entry name" value="HTH_ICLR"/>
    <property type="match status" value="1"/>
</dbReference>
<dbReference type="PANTHER" id="PTHR30136">
    <property type="entry name" value="HELIX-TURN-HELIX TRANSCRIPTIONAL REGULATOR, ICLR FAMILY"/>
    <property type="match status" value="1"/>
</dbReference>
<dbReference type="OrthoDB" id="9807558at2"/>
<dbReference type="PATRIC" id="fig|1217721.7.peg.2661"/>
<dbReference type="GO" id="GO:0003700">
    <property type="term" value="F:DNA-binding transcription factor activity"/>
    <property type="evidence" value="ECO:0007669"/>
    <property type="project" value="TreeGrafter"/>
</dbReference>
<dbReference type="SUPFAM" id="SSF55781">
    <property type="entry name" value="GAF domain-like"/>
    <property type="match status" value="1"/>
</dbReference>
<dbReference type="Pfam" id="PF09339">
    <property type="entry name" value="HTH_IclR"/>
    <property type="match status" value="1"/>
</dbReference>
<dbReference type="InterPro" id="IPR029016">
    <property type="entry name" value="GAF-like_dom_sf"/>
</dbReference>
<dbReference type="Gene3D" id="3.30.450.40">
    <property type="match status" value="1"/>
</dbReference>
<dbReference type="Pfam" id="PF01614">
    <property type="entry name" value="IclR_C"/>
    <property type="match status" value="1"/>
</dbReference>
<dbReference type="GO" id="GO:0003677">
    <property type="term" value="F:DNA binding"/>
    <property type="evidence" value="ECO:0007669"/>
    <property type="project" value="UniProtKB-KW"/>
</dbReference>
<dbReference type="PROSITE" id="PS51078">
    <property type="entry name" value="ICLR_ED"/>
    <property type="match status" value="1"/>
</dbReference>
<accession>A0A075K1P0</accession>
<dbReference type="Proteomes" id="UP000027987">
    <property type="component" value="Chromosome"/>
</dbReference>
<dbReference type="KEGG" id="dja:HY57_12920"/>
<keyword evidence="3" id="KW-0804">Transcription</keyword>
<keyword evidence="2" id="KW-0238">DNA-binding</keyword>
<dbReference type="AlphaFoldDB" id="A0A075K1P0"/>
<dbReference type="Gene3D" id="1.10.10.10">
    <property type="entry name" value="Winged helix-like DNA-binding domain superfamily/Winged helix DNA-binding domain"/>
    <property type="match status" value="1"/>
</dbReference>
<organism evidence="6 7">
    <name type="scientific">Dyella japonica A8</name>
    <dbReference type="NCBI Taxonomy" id="1217721"/>
    <lineage>
        <taxon>Bacteria</taxon>
        <taxon>Pseudomonadati</taxon>
        <taxon>Pseudomonadota</taxon>
        <taxon>Gammaproteobacteria</taxon>
        <taxon>Lysobacterales</taxon>
        <taxon>Rhodanobacteraceae</taxon>
        <taxon>Dyella</taxon>
    </lineage>
</organism>
<dbReference type="HOGENOM" id="CLU_062618_5_0_6"/>
<evidence type="ECO:0000313" key="7">
    <source>
        <dbReference type="Proteomes" id="UP000027987"/>
    </source>
</evidence>
<feature type="domain" description="IclR-ED" evidence="5">
    <location>
        <begin position="73"/>
        <end position="251"/>
    </location>
</feature>
<dbReference type="SUPFAM" id="SSF46785">
    <property type="entry name" value="Winged helix' DNA-binding domain"/>
    <property type="match status" value="1"/>
</dbReference>
<keyword evidence="7" id="KW-1185">Reference proteome</keyword>
<dbReference type="InterPro" id="IPR036388">
    <property type="entry name" value="WH-like_DNA-bd_sf"/>
</dbReference>
<dbReference type="CDD" id="cd00090">
    <property type="entry name" value="HTH_ARSR"/>
    <property type="match status" value="1"/>
</dbReference>
<evidence type="ECO:0000259" key="5">
    <source>
        <dbReference type="PROSITE" id="PS51078"/>
    </source>
</evidence>
<dbReference type="InterPro" id="IPR011991">
    <property type="entry name" value="ArsR-like_HTH"/>
</dbReference>
<evidence type="ECO:0000259" key="4">
    <source>
        <dbReference type="PROSITE" id="PS51077"/>
    </source>
</evidence>
<protein>
    <submittedName>
        <fullName evidence="6">Transcriptional regulator</fullName>
    </submittedName>
</protein>
<evidence type="ECO:0000256" key="1">
    <source>
        <dbReference type="ARBA" id="ARBA00023015"/>
    </source>
</evidence>
<dbReference type="STRING" id="1217721.HY57_12920"/>
<dbReference type="InterPro" id="IPR050707">
    <property type="entry name" value="HTH_MetabolicPath_Reg"/>
</dbReference>
<reference evidence="6 7" key="1">
    <citation type="submission" date="2014-07" db="EMBL/GenBank/DDBJ databases">
        <title>Complete Genome Sequence of Dyella japonica Strain A8 Isolated from Malaysian Tropical Soil.</title>
        <authorList>
            <person name="Hui R.K.H."/>
            <person name="Chen J.-W."/>
            <person name="Chan K.-G."/>
            <person name="Leung F.C.C."/>
        </authorList>
    </citation>
    <scope>NUCLEOTIDE SEQUENCE [LARGE SCALE GENOMIC DNA]</scope>
    <source>
        <strain evidence="6 7">A8</strain>
    </source>
</reference>
<name>A0A075K1P0_9GAMM</name>
<dbReference type="GO" id="GO:0045892">
    <property type="term" value="P:negative regulation of DNA-templated transcription"/>
    <property type="evidence" value="ECO:0007669"/>
    <property type="project" value="TreeGrafter"/>
</dbReference>
<proteinExistence type="predicted"/>